<feature type="compositionally biased region" description="Polar residues" evidence="1">
    <location>
        <begin position="1177"/>
        <end position="1197"/>
    </location>
</feature>
<organism evidence="3 4">
    <name type="scientific">Diabrotica virgifera virgifera</name>
    <name type="common">western corn rootworm</name>
    <dbReference type="NCBI Taxonomy" id="50390"/>
    <lineage>
        <taxon>Eukaryota</taxon>
        <taxon>Metazoa</taxon>
        <taxon>Ecdysozoa</taxon>
        <taxon>Arthropoda</taxon>
        <taxon>Hexapoda</taxon>
        <taxon>Insecta</taxon>
        <taxon>Pterygota</taxon>
        <taxon>Neoptera</taxon>
        <taxon>Endopterygota</taxon>
        <taxon>Coleoptera</taxon>
        <taxon>Polyphaga</taxon>
        <taxon>Cucujiformia</taxon>
        <taxon>Chrysomeloidea</taxon>
        <taxon>Chrysomelidae</taxon>
        <taxon>Galerucinae</taxon>
        <taxon>Diabroticina</taxon>
        <taxon>Diabroticites</taxon>
        <taxon>Diabrotica</taxon>
    </lineage>
</organism>
<feature type="compositionally biased region" description="Polar residues" evidence="1">
    <location>
        <begin position="1608"/>
        <end position="1631"/>
    </location>
</feature>
<feature type="region of interest" description="Disordered" evidence="1">
    <location>
        <begin position="1806"/>
        <end position="1848"/>
    </location>
</feature>
<feature type="compositionally biased region" description="Polar residues" evidence="1">
    <location>
        <begin position="151"/>
        <end position="162"/>
    </location>
</feature>
<feature type="region of interest" description="Disordered" evidence="1">
    <location>
        <begin position="577"/>
        <end position="612"/>
    </location>
</feature>
<feature type="region of interest" description="Disordered" evidence="1">
    <location>
        <begin position="1291"/>
        <end position="1369"/>
    </location>
</feature>
<reference evidence="3" key="1">
    <citation type="submission" date="2025-05" db="UniProtKB">
        <authorList>
            <consortium name="EnsemblMetazoa"/>
        </authorList>
    </citation>
    <scope>IDENTIFICATION</scope>
</reference>
<feature type="compositionally biased region" description="Basic and acidic residues" evidence="1">
    <location>
        <begin position="1724"/>
        <end position="1734"/>
    </location>
</feature>
<feature type="compositionally biased region" description="Acidic residues" evidence="1">
    <location>
        <begin position="1506"/>
        <end position="1515"/>
    </location>
</feature>
<feature type="compositionally biased region" description="Basic and acidic residues" evidence="1">
    <location>
        <begin position="890"/>
        <end position="916"/>
    </location>
</feature>
<feature type="compositionally biased region" description="Basic and acidic residues" evidence="1">
    <location>
        <begin position="163"/>
        <end position="180"/>
    </location>
</feature>
<feature type="compositionally biased region" description="Basic and acidic residues" evidence="1">
    <location>
        <begin position="843"/>
        <end position="853"/>
    </location>
</feature>
<feature type="region of interest" description="Disordered" evidence="1">
    <location>
        <begin position="1170"/>
        <end position="1197"/>
    </location>
</feature>
<feature type="region of interest" description="Disordered" evidence="1">
    <location>
        <begin position="1118"/>
        <end position="1144"/>
    </location>
</feature>
<feature type="compositionally biased region" description="Basic residues" evidence="1">
    <location>
        <begin position="1307"/>
        <end position="1317"/>
    </location>
</feature>
<feature type="compositionally biased region" description="Polar residues" evidence="1">
    <location>
        <begin position="1946"/>
        <end position="1963"/>
    </location>
</feature>
<feature type="region of interest" description="Disordered" evidence="1">
    <location>
        <begin position="1689"/>
        <end position="1755"/>
    </location>
</feature>
<feature type="compositionally biased region" description="Basic and acidic residues" evidence="1">
    <location>
        <begin position="1295"/>
        <end position="1306"/>
    </location>
</feature>
<feature type="region of interest" description="Disordered" evidence="1">
    <location>
        <begin position="1463"/>
        <end position="1491"/>
    </location>
</feature>
<dbReference type="Pfam" id="PF11699">
    <property type="entry name" value="CENP-C_C"/>
    <property type="match status" value="1"/>
</dbReference>
<protein>
    <recommendedName>
        <fullName evidence="2">Mif2/CENP-C cupin domain-containing protein</fullName>
    </recommendedName>
</protein>
<dbReference type="GeneID" id="126881998"/>
<feature type="compositionally biased region" description="Polar residues" evidence="1">
    <location>
        <begin position="960"/>
        <end position="978"/>
    </location>
</feature>
<feature type="region of interest" description="Disordered" evidence="1">
    <location>
        <begin position="403"/>
        <end position="429"/>
    </location>
</feature>
<dbReference type="RefSeq" id="XP_050502718.1">
    <property type="nucleotide sequence ID" value="XM_050646761.1"/>
</dbReference>
<feature type="region of interest" description="Disordered" evidence="1">
    <location>
        <begin position="101"/>
        <end position="134"/>
    </location>
</feature>
<feature type="compositionally biased region" description="Polar residues" evidence="1">
    <location>
        <begin position="403"/>
        <end position="419"/>
    </location>
</feature>
<feature type="compositionally biased region" description="Polar residues" evidence="1">
    <location>
        <begin position="1004"/>
        <end position="1014"/>
    </location>
</feature>
<dbReference type="InterPro" id="IPR014710">
    <property type="entry name" value="RmlC-like_jellyroll"/>
</dbReference>
<feature type="compositionally biased region" description="Polar residues" evidence="1">
    <location>
        <begin position="1026"/>
        <end position="1038"/>
    </location>
</feature>
<evidence type="ECO:0000313" key="4">
    <source>
        <dbReference type="Proteomes" id="UP001652700"/>
    </source>
</evidence>
<feature type="compositionally biased region" description="Acidic residues" evidence="1">
    <location>
        <begin position="1334"/>
        <end position="1343"/>
    </location>
</feature>
<feature type="region of interest" description="Disordered" evidence="1">
    <location>
        <begin position="1"/>
        <end position="21"/>
    </location>
</feature>
<feature type="compositionally biased region" description="Basic residues" evidence="1">
    <location>
        <begin position="979"/>
        <end position="989"/>
    </location>
</feature>
<feature type="compositionally biased region" description="Polar residues" evidence="1">
    <location>
        <begin position="832"/>
        <end position="842"/>
    </location>
</feature>
<name>A0ABM5JXQ2_DIAVI</name>
<dbReference type="EnsemblMetazoa" id="XM_050646761.1">
    <property type="protein sequence ID" value="XP_050502718.1"/>
    <property type="gene ID" value="LOC126881998"/>
</dbReference>
<keyword evidence="4" id="KW-1185">Reference proteome</keyword>
<feature type="region of interest" description="Disordered" evidence="1">
    <location>
        <begin position="1505"/>
        <end position="1575"/>
    </location>
</feature>
<feature type="region of interest" description="Disordered" evidence="1">
    <location>
        <begin position="1921"/>
        <end position="2008"/>
    </location>
</feature>
<feature type="compositionally biased region" description="Basic residues" evidence="1">
    <location>
        <begin position="1479"/>
        <end position="1489"/>
    </location>
</feature>
<evidence type="ECO:0000313" key="3">
    <source>
        <dbReference type="EnsemblMetazoa" id="XP_050502718.1"/>
    </source>
</evidence>
<feature type="region of interest" description="Disordered" evidence="1">
    <location>
        <begin position="704"/>
        <end position="729"/>
    </location>
</feature>
<feature type="compositionally biased region" description="Polar residues" evidence="1">
    <location>
        <begin position="917"/>
        <end position="949"/>
    </location>
</feature>
<feature type="compositionally biased region" description="Polar residues" evidence="1">
    <location>
        <begin position="1653"/>
        <end position="1665"/>
    </location>
</feature>
<feature type="compositionally biased region" description="Basic residues" evidence="1">
    <location>
        <begin position="1929"/>
        <end position="1943"/>
    </location>
</feature>
<dbReference type="Proteomes" id="UP001652700">
    <property type="component" value="Unplaced"/>
</dbReference>
<dbReference type="Gene3D" id="2.60.120.10">
    <property type="entry name" value="Jelly Rolls"/>
    <property type="match status" value="1"/>
</dbReference>
<feature type="region of interest" description="Disordered" evidence="1">
    <location>
        <begin position="151"/>
        <end position="182"/>
    </location>
</feature>
<feature type="compositionally biased region" description="Basic and acidic residues" evidence="1">
    <location>
        <begin position="1"/>
        <end position="10"/>
    </location>
</feature>
<dbReference type="InterPro" id="IPR011051">
    <property type="entry name" value="RmlC_Cupin_sf"/>
</dbReference>
<feature type="compositionally biased region" description="Polar residues" evidence="1">
    <location>
        <begin position="598"/>
        <end position="612"/>
    </location>
</feature>
<feature type="compositionally biased region" description="Polar residues" evidence="1">
    <location>
        <begin position="1521"/>
        <end position="1544"/>
    </location>
</feature>
<feature type="compositionally biased region" description="Basic residues" evidence="1">
    <location>
        <begin position="1735"/>
        <end position="1755"/>
    </location>
</feature>
<feature type="compositionally biased region" description="Polar residues" evidence="1">
    <location>
        <begin position="1318"/>
        <end position="1330"/>
    </location>
</feature>
<feature type="domain" description="Mif2/CENP-C cupin" evidence="2">
    <location>
        <begin position="2176"/>
        <end position="2239"/>
    </location>
</feature>
<sequence length="2249" mass="254045">MATSESEHQTSETSWVDDDLDNTSFDSLVERVQQLVGEGVQRKKKVFRDNIEPLQLRPSIVHRALQKKIISSTPLLSKHINPKFLPDSSSVSSITDKELEERNEEISKDVLNVSDNNRLENQSKRKNQSIKGNKLKEKCVNNNLSNVYNNIDKNNCTHTSQSPHRERGSMNLERSNKVDGDGDFVIPNVLPEKKSNTNTDPIVSTEAKSSKIPVYSLRSRTLNDLKNNTVNENGRTNYATSKSVLEPISDVEIAQEVEKILQLNNSDKENSNQNVCVENKVNNDVEHRISQKPPIPKPRKKRMYTQTDTEITIHNNNNVDLPTELRPRVSEKLDPKLKTNVSVQTCTEFESPTPPKYRKKSRLSTIVGKITQIAQSKSSSSNKSRNLFKTTLPDTADKVIQTSSRPLSPSFISESNYTQDETEEGDVSSNESSILNYTRFIEESQKMKNLRQRQIKQNFLKKYRKKKAKDRLRRNNIDSNSLRSETINTTSSAEVLENIDLPDTPTRIQTMQNNRHVLQICNKWLSDIEKEKTESIISDRESIISDRESYCSHKNLHVSTHNTSKSILTINKDSFQNNINEDHDDESSSASKPDCSNKEYQSSINNPSKSISHVTNKTLVQNDINNDGDDGTSCTVIAPNAVVDQEYESPSARKINCVIKECRTSRNNQSKNISPVNKDLFEHEVNEDQDDEASLFHLSYVNEDRSDESLSARKSSKSNRSKHISHISHINKSLVQNDVNDDRDNEISTVIATNRSNKEYRISADNRSKNISSVDKASLQDDMHDGRGYESPSGRKRNSLFSQTPKDNQSKDVSHKKALVQSDINDDRDNEISSVNATNCSNKEYRISADNRSKNKSSVKASLQDDVNDGRGYASPSVMKRNSLISQTPKDNRSKDISHIKKALLESDRNDDRDSEISSVDATNCSNKEDQIISTDNRSKNISSVNEASLQDDMHDGSRYRSSSVGKRNSLISQTSKNNRSKNVSHTKKALAQSDRNDDRDNEISSVNATNCSNKEYRISTDNRSKNVSSAHKASLQSDENDDGGYESSSLRKTNFLISQTSRTSRPKNILPGNTASFLHDVDDDLRDKSPSKSYCSSKEIHLPQSCSKNILPVKKSLVQNDVNDDRDDESSDARRNRSSRKYRISRNNRLENISTVNEALVQNDLNDDRDVEPLNVSKSNGLNKENRLSTTNGPTTVSHVNKALLQNDVNDDESSDARRNRFSRKYRISRNNLLENISTVNEALVQNDLNDDRDVEPINVSKSNCLNKENRLSTTSGPTTVSPINKALLQNDVNDDRDVESSDARRSHRSSRKYRISRNNQLENISTVNGALDQDDLNDDRDVEPLNVSKSNGLNKENRLSTTNGPTTVSHVNKALLQNDVNDDESSDARRNRFSRKYRISRNNLLENISTVNEALVQNDLNDDRDVEPINVSKSNCLNKENRLSTTNGPTTVSPINKALLQNDVNDDRDDESSDARRSHRSSRKYRISRNNQLENISTINGALDQDDLNDDRDVEPLNVSKSNCLNKENRLSTTNGPTTVSHVNKALLQNDVNDDRDDESSDARRNRSSRKYRISRNNRLENISTVNEALVQNDLNDDRDVEPLNVSKSNGLNKENRLSTTNGPTTVSPINKALCQNDVNDYGDDEPLNGRKSSCSNKEYNMSTRHRSRNVSLQNNVNEVCDHEPLNVSKSIGSNKERQISTNNLPKNISSVNRSLFQGDVNNDRDEESPRDKRSKCSNKKVQISKKNRLKKSVSKALFQNDLTDDSDDEPLSANKSNCSNKEYQLFKNNQPTTISPIDKALFQNNVNDSDDDDEPLNTSKSNCSNNPSTNLTSVNKNKTENNPNLKTCSNTDDIRELRVRLTNHTYDFRQSPVQEASSQLNIDLGCENPINLATENGTAEGRKTNDEISNECDDHRVVSEHGVTRTPKRTKGPKSKRSKIGKNVTSTEATAESLGPSLSQLEPFVDSGSEYLPSPVEKERERERKKNERYERKKQKAIGDQEVRRSARERKPRILTYSMCIEISEQKLGRLLGIRRGERLTKSVKINSFNQSRCPTPLEVQKIKNGIRRNTKISTISENSNGESSSSNHSAIPNIVPCHQENTADPQDNINVFNDCQSHQMSNFSHTEIEERLNSSSKIKLKVVENEVRFKRKGDNLRYSDLLTDKNGSSMLYLEIPPGESKRPHKSWKFNLFYFVNKGRGKVNIDGTLSEFRKGGRFFVPKGVTYSILNELKTKPMILACVRTPV</sequence>
<feature type="compositionally biased region" description="Basic and acidic residues" evidence="1">
    <location>
        <begin position="778"/>
        <end position="788"/>
    </location>
</feature>
<accession>A0ABM5JXQ2</accession>
<proteinExistence type="predicted"/>
<feature type="region of interest" description="Disordered" evidence="1">
    <location>
        <begin position="761"/>
        <end position="1100"/>
    </location>
</feature>
<evidence type="ECO:0000259" key="2">
    <source>
        <dbReference type="Pfam" id="PF11699"/>
    </source>
</evidence>
<feature type="compositionally biased region" description="Basic and acidic residues" evidence="1">
    <location>
        <begin position="1015"/>
        <end position="1025"/>
    </location>
</feature>
<feature type="region of interest" description="Disordered" evidence="1">
    <location>
        <begin position="1601"/>
        <end position="1676"/>
    </location>
</feature>
<feature type="compositionally biased region" description="Basic residues" evidence="1">
    <location>
        <begin position="714"/>
        <end position="726"/>
    </location>
</feature>
<dbReference type="InterPro" id="IPR025974">
    <property type="entry name" value="Mif2/CENP-C_cupin"/>
</dbReference>
<evidence type="ECO:0000256" key="1">
    <source>
        <dbReference type="SAM" id="MobiDB-lite"/>
    </source>
</evidence>
<feature type="compositionally biased region" description="Polar residues" evidence="1">
    <location>
        <begin position="1349"/>
        <end position="1369"/>
    </location>
</feature>
<feature type="compositionally biased region" description="Polar residues" evidence="1">
    <location>
        <begin position="1819"/>
        <end position="1848"/>
    </location>
</feature>
<feature type="compositionally biased region" description="Basic and acidic residues" evidence="1">
    <location>
        <begin position="1979"/>
        <end position="2008"/>
    </location>
</feature>
<dbReference type="SUPFAM" id="SSF51182">
    <property type="entry name" value="RmlC-like cupins"/>
    <property type="match status" value="1"/>
</dbReference>
<feature type="compositionally biased region" description="Polar residues" evidence="1">
    <location>
        <begin position="1690"/>
        <end position="1718"/>
    </location>
</feature>
<feature type="compositionally biased region" description="Polar residues" evidence="1">
    <location>
        <begin position="1047"/>
        <end position="1064"/>
    </location>
</feature>